<dbReference type="EMBL" id="CP089051">
    <property type="protein sequence ID" value="UYF71123.1"/>
    <property type="molecule type" value="Genomic_DNA"/>
</dbReference>
<dbReference type="AlphaFoldDB" id="A0A3F3L644"/>
<gene>
    <name evidence="1" type="ORF">I6I53_08315</name>
    <name evidence="3" type="ORF">LSO58_03920</name>
    <name evidence="2" type="ORF">LSO60_12815</name>
</gene>
<dbReference type="Proteomes" id="UP001164064">
    <property type="component" value="Chromosome"/>
</dbReference>
<evidence type="ECO:0000313" key="1">
    <source>
        <dbReference type="EMBL" id="QQT87724.1"/>
    </source>
</evidence>
<dbReference type="InterPro" id="IPR009367">
    <property type="entry name" value="Elm1-like"/>
</dbReference>
<reference evidence="1 4" key="1">
    <citation type="submission" date="2021-01" db="EMBL/GenBank/DDBJ databases">
        <title>FDA dAtabase for Regulatory Grade micrObial Sequences (FDA-ARGOS): Supporting development and validation of Infectious Disease Dx tests.</title>
        <authorList>
            <person name="Sproer C."/>
            <person name="Gronow S."/>
            <person name="Severitt S."/>
            <person name="Schroder I."/>
            <person name="Tallon L."/>
            <person name="Sadzewicz L."/>
            <person name="Zhao X."/>
            <person name="Boylan J."/>
            <person name="Ott S."/>
            <person name="Bowen H."/>
            <person name="Vavikolanu K."/>
            <person name="Mehta A."/>
            <person name="Aluvathingal J."/>
            <person name="Nadendla S."/>
            <person name="Lowell S."/>
            <person name="Myers T."/>
            <person name="Yan Y."/>
            <person name="Sichtig H."/>
        </authorList>
    </citation>
    <scope>NUCLEOTIDE SEQUENCE [LARGE SCALE GENOMIC DNA]</scope>
    <source>
        <strain evidence="1 4">FDAARGOS_1096</strain>
    </source>
</reference>
<dbReference type="GeneID" id="66210804"/>
<evidence type="ECO:0000313" key="3">
    <source>
        <dbReference type="EMBL" id="UYF76066.1"/>
    </source>
</evidence>
<protein>
    <submittedName>
        <fullName evidence="1">Mitochondrial fission ELM1 family protein</fullName>
    </submittedName>
</protein>
<dbReference type="EMBL" id="CP089044">
    <property type="protein sequence ID" value="UYF76066.1"/>
    <property type="molecule type" value="Genomic_DNA"/>
</dbReference>
<organism evidence="1 4">
    <name type="scientific">Acinetobacter ursingii</name>
    <dbReference type="NCBI Taxonomy" id="108980"/>
    <lineage>
        <taxon>Bacteria</taxon>
        <taxon>Pseudomonadati</taxon>
        <taxon>Pseudomonadota</taxon>
        <taxon>Gammaproteobacteria</taxon>
        <taxon>Moraxellales</taxon>
        <taxon>Moraxellaceae</taxon>
        <taxon>Acinetobacter</taxon>
    </lineage>
</organism>
<dbReference type="Pfam" id="PF06258">
    <property type="entry name" value="Mito_fiss_Elm1"/>
    <property type="match status" value="1"/>
</dbReference>
<sequence length="343" mass="38923">MTDTLKQTKKVWVISDGVPGHFNQSKGVLFALQHLFELDVCWIDLKLNQGFLRRPLSWLLNSTLPDLNKLHYFYRGDVLPQQSPDIVVGAGGNTAYAVIWISKALHAKSIFCGSLRHLNAKLFDAILVLEPDLDKPFISLDVSPMAIDQQVLAQQAEQWRNEHAVLTKPVWTMLIGGNGAGAIYQDSDWKILAEQMNQLAHQFDIRWLISTSRRTGGQAENILKQHLNDDIIIDAVWWSEAPRQVLHAFLGLSDRVYCGADSMSMMMETISAMRALVVYYPFEFNPDQRFGGVLQRIERTELATVQPISDLSNMDQDSENVLKPLKYEPSEKLAQLLKDRLFS</sequence>
<reference evidence="2" key="2">
    <citation type="journal article" date="2022" name="J Glob Antimicrob Resist">
        <title>Comparative analysis of IMP-4- and OXA-58-containing plasmids of three carbapenemase-producing Acinetobacter ursingii strains in the Netherlands.</title>
        <authorList>
            <person name="Hendrickx A.P.A."/>
            <person name="Schade R.P."/>
            <person name="Landman F."/>
            <person name="Bosch T."/>
            <person name="Schouls L.M."/>
            <person name="van Dijk K."/>
        </authorList>
    </citation>
    <scope>NUCLEOTIDE SEQUENCE</scope>
    <source>
        <strain evidence="2">RIVM_C010559</strain>
        <strain evidence="3">RIVM_C010761</strain>
    </source>
</reference>
<dbReference type="Proteomes" id="UP001164081">
    <property type="component" value="Chromosome"/>
</dbReference>
<name>A0A3F3L644_9GAMM</name>
<proteinExistence type="predicted"/>
<evidence type="ECO:0000313" key="4">
    <source>
        <dbReference type="Proteomes" id="UP000595320"/>
    </source>
</evidence>
<accession>A0A3F3L644</accession>
<dbReference type="EMBL" id="CP068176">
    <property type="protein sequence ID" value="QQT87724.1"/>
    <property type="molecule type" value="Genomic_DNA"/>
</dbReference>
<evidence type="ECO:0000313" key="2">
    <source>
        <dbReference type="EMBL" id="UYF71123.1"/>
    </source>
</evidence>
<dbReference type="Proteomes" id="UP000595320">
    <property type="component" value="Chromosome"/>
</dbReference>
<dbReference type="RefSeq" id="WP_004992912.1">
    <property type="nucleotide sequence ID" value="NZ_BCMC01000012.1"/>
</dbReference>